<keyword evidence="1" id="KW-0880">Kelch repeat</keyword>
<dbReference type="InterPro" id="IPR015915">
    <property type="entry name" value="Kelch-typ_b-propeller"/>
</dbReference>
<sequence>MQLVKEAQHSQFHSGKSPVQNLRTTPRHNGEKLVRLYNGENKSICVEYTLSIEGESVKWKQLTSNLIGMIDKVIPTQEELFWTCRNGGLFSLDLDSDFKILSRSGPKLTGKTSLNLVKNTLFAFHDKRISYKNYDTILESYRIDYEYAEWEKQKSNCYHSFGVINVSDKLYCVGPITQVFDPVCKSMTTCKQMPGQCTSGSVVALGGKLFVVGGKEKVCLRYDPATDAWTTLSPPTTTSANYKATAWKGKIMLYDTEANEAEVYDPGFDRWTLKTGLFDEETKKYGTKALWSMTQKKKFFFFG</sequence>
<proteinExistence type="predicted"/>
<organism evidence="4">
    <name type="scientific">Capitella teleta</name>
    <name type="common">Polychaete worm</name>
    <dbReference type="NCBI Taxonomy" id="283909"/>
    <lineage>
        <taxon>Eukaryota</taxon>
        <taxon>Metazoa</taxon>
        <taxon>Spiralia</taxon>
        <taxon>Lophotrochozoa</taxon>
        <taxon>Annelida</taxon>
        <taxon>Polychaeta</taxon>
        <taxon>Sedentaria</taxon>
        <taxon>Scolecida</taxon>
        <taxon>Capitellidae</taxon>
        <taxon>Capitella</taxon>
    </lineage>
</organism>
<accession>R7TW98</accession>
<dbReference type="HOGENOM" id="CLU_079995_0_0_1"/>
<dbReference type="SUPFAM" id="SSF117281">
    <property type="entry name" value="Kelch motif"/>
    <property type="match status" value="1"/>
</dbReference>
<feature type="compositionally biased region" description="Polar residues" evidence="3">
    <location>
        <begin position="9"/>
        <end position="24"/>
    </location>
</feature>
<reference evidence="6" key="1">
    <citation type="submission" date="2012-12" db="EMBL/GenBank/DDBJ databases">
        <authorList>
            <person name="Hellsten U."/>
            <person name="Grimwood J."/>
            <person name="Chapman J.A."/>
            <person name="Shapiro H."/>
            <person name="Aerts A."/>
            <person name="Otillar R.P."/>
            <person name="Terry A.Y."/>
            <person name="Boore J.L."/>
            <person name="Simakov O."/>
            <person name="Marletaz F."/>
            <person name="Cho S.-J."/>
            <person name="Edsinger-Gonzales E."/>
            <person name="Havlak P."/>
            <person name="Kuo D.-H."/>
            <person name="Larsson T."/>
            <person name="Lv J."/>
            <person name="Arendt D."/>
            <person name="Savage R."/>
            <person name="Osoegawa K."/>
            <person name="de Jong P."/>
            <person name="Lindberg D.R."/>
            <person name="Seaver E.C."/>
            <person name="Weisblat D.A."/>
            <person name="Putnam N.H."/>
            <person name="Grigoriev I.V."/>
            <person name="Rokhsar D.S."/>
        </authorList>
    </citation>
    <scope>NUCLEOTIDE SEQUENCE</scope>
    <source>
        <strain evidence="6">I ESC-2004</strain>
    </source>
</reference>
<dbReference type="STRING" id="283909.R7TW98"/>
<keyword evidence="2" id="KW-0677">Repeat</keyword>
<dbReference type="OrthoDB" id="6046394at2759"/>
<feature type="region of interest" description="Disordered" evidence="3">
    <location>
        <begin position="1"/>
        <end position="25"/>
    </location>
</feature>
<dbReference type="EMBL" id="KB309179">
    <property type="protein sequence ID" value="ELT95260.1"/>
    <property type="molecule type" value="Genomic_DNA"/>
</dbReference>
<evidence type="ECO:0000313" key="4">
    <source>
        <dbReference type="EMBL" id="ELT95260.1"/>
    </source>
</evidence>
<evidence type="ECO:0000313" key="6">
    <source>
        <dbReference type="Proteomes" id="UP000014760"/>
    </source>
</evidence>
<dbReference type="AlphaFoldDB" id="R7TW98"/>
<dbReference type="EnsemblMetazoa" id="CapteT213973">
    <property type="protein sequence ID" value="CapteP213973"/>
    <property type="gene ID" value="CapteG213973"/>
</dbReference>
<evidence type="ECO:0000313" key="5">
    <source>
        <dbReference type="EnsemblMetazoa" id="CapteP213973"/>
    </source>
</evidence>
<reference evidence="4 6" key="2">
    <citation type="journal article" date="2013" name="Nature">
        <title>Insights into bilaterian evolution from three spiralian genomes.</title>
        <authorList>
            <person name="Simakov O."/>
            <person name="Marletaz F."/>
            <person name="Cho S.J."/>
            <person name="Edsinger-Gonzales E."/>
            <person name="Havlak P."/>
            <person name="Hellsten U."/>
            <person name="Kuo D.H."/>
            <person name="Larsson T."/>
            <person name="Lv J."/>
            <person name="Arendt D."/>
            <person name="Savage R."/>
            <person name="Osoegawa K."/>
            <person name="de Jong P."/>
            <person name="Grimwood J."/>
            <person name="Chapman J.A."/>
            <person name="Shapiro H."/>
            <person name="Aerts A."/>
            <person name="Otillar R.P."/>
            <person name="Terry A.Y."/>
            <person name="Boore J.L."/>
            <person name="Grigoriev I.V."/>
            <person name="Lindberg D.R."/>
            <person name="Seaver E.C."/>
            <person name="Weisblat D.A."/>
            <person name="Putnam N.H."/>
            <person name="Rokhsar D.S."/>
        </authorList>
    </citation>
    <scope>NUCLEOTIDE SEQUENCE</scope>
    <source>
        <strain evidence="4 6">I ESC-2004</strain>
    </source>
</reference>
<dbReference type="PANTHER" id="PTHR24412:SF489">
    <property type="entry name" value="RING FINGER DOMAIN AND KELCH REPEAT-CONTAINING PROTEIN DDB_G0271372"/>
    <property type="match status" value="1"/>
</dbReference>
<dbReference type="PANTHER" id="PTHR24412">
    <property type="entry name" value="KELCH PROTEIN"/>
    <property type="match status" value="1"/>
</dbReference>
<evidence type="ECO:0000256" key="3">
    <source>
        <dbReference type="SAM" id="MobiDB-lite"/>
    </source>
</evidence>
<gene>
    <name evidence="4" type="ORF">CAPTEDRAFT_213973</name>
</gene>
<dbReference type="EMBL" id="AMQN01011908">
    <property type="status" value="NOT_ANNOTATED_CDS"/>
    <property type="molecule type" value="Genomic_DNA"/>
</dbReference>
<dbReference type="Proteomes" id="UP000014760">
    <property type="component" value="Unassembled WGS sequence"/>
</dbReference>
<dbReference type="Gene3D" id="2.120.10.80">
    <property type="entry name" value="Kelch-type beta propeller"/>
    <property type="match status" value="1"/>
</dbReference>
<evidence type="ECO:0000256" key="1">
    <source>
        <dbReference type="ARBA" id="ARBA00022441"/>
    </source>
</evidence>
<protein>
    <submittedName>
        <fullName evidence="4 5">Uncharacterized protein</fullName>
    </submittedName>
</protein>
<keyword evidence="6" id="KW-1185">Reference proteome</keyword>
<name>R7TW98_CAPTE</name>
<evidence type="ECO:0000256" key="2">
    <source>
        <dbReference type="ARBA" id="ARBA00022737"/>
    </source>
</evidence>
<reference evidence="5" key="3">
    <citation type="submission" date="2015-06" db="UniProtKB">
        <authorList>
            <consortium name="EnsemblMetazoa"/>
        </authorList>
    </citation>
    <scope>IDENTIFICATION</scope>
</reference>